<name>A0A381XJK3_9ZZZZ</name>
<evidence type="ECO:0000313" key="1">
    <source>
        <dbReference type="EMBL" id="SVA64347.1"/>
    </source>
</evidence>
<organism evidence="1">
    <name type="scientific">marine metagenome</name>
    <dbReference type="NCBI Taxonomy" id="408172"/>
    <lineage>
        <taxon>unclassified sequences</taxon>
        <taxon>metagenomes</taxon>
        <taxon>ecological metagenomes</taxon>
    </lineage>
</organism>
<reference evidence="1" key="1">
    <citation type="submission" date="2018-05" db="EMBL/GenBank/DDBJ databases">
        <authorList>
            <person name="Lanie J.A."/>
            <person name="Ng W.-L."/>
            <person name="Kazmierczak K.M."/>
            <person name="Andrzejewski T.M."/>
            <person name="Davidsen T.M."/>
            <person name="Wayne K.J."/>
            <person name="Tettelin H."/>
            <person name="Glass J.I."/>
            <person name="Rusch D."/>
            <person name="Podicherti R."/>
            <person name="Tsui H.-C.T."/>
            <person name="Winkler M.E."/>
        </authorList>
    </citation>
    <scope>NUCLEOTIDE SEQUENCE</scope>
</reference>
<proteinExistence type="predicted"/>
<sequence length="217" mass="24682">MGRMFKKVFPIIIFFVLIQHSLAVENVKIFEFTNEEMKTLQVRKVKGKTTYTFGSNENGNYLKAKAEGKASGLGKEVKINLIKTPFINITWKVEKDLSGIIENSKKGHDYAARVFVVKKTGVTPLSNKAINYVFSSNNSVGKNWPSPYTKKSIDYVLSTTNEHQNVWVTVKANVREHFKKLHDLDVKELNGVAIMTDTDNSKLKAISYYQNIYFSSE</sequence>
<dbReference type="Pfam" id="PF11249">
    <property type="entry name" value="DUF3047"/>
    <property type="match status" value="1"/>
</dbReference>
<evidence type="ECO:0008006" key="2">
    <source>
        <dbReference type="Google" id="ProtNLM"/>
    </source>
</evidence>
<protein>
    <recommendedName>
        <fullName evidence="2">DUF3047 domain-containing protein</fullName>
    </recommendedName>
</protein>
<accession>A0A381XJK3</accession>
<gene>
    <name evidence="1" type="ORF">METZ01_LOCUS117201</name>
</gene>
<dbReference type="EMBL" id="UINC01015245">
    <property type="protein sequence ID" value="SVA64347.1"/>
    <property type="molecule type" value="Genomic_DNA"/>
</dbReference>
<dbReference type="InterPro" id="IPR021409">
    <property type="entry name" value="DUF3047"/>
</dbReference>
<dbReference type="AlphaFoldDB" id="A0A381XJK3"/>